<protein>
    <submittedName>
        <fullName evidence="1">Uncharacterized protein</fullName>
    </submittedName>
</protein>
<keyword evidence="2" id="KW-1185">Reference proteome</keyword>
<proteinExistence type="predicted"/>
<accession>A0AAD2D306</accession>
<dbReference type="Proteomes" id="UP001295684">
    <property type="component" value="Unassembled WGS sequence"/>
</dbReference>
<dbReference type="EMBL" id="CAMPGE010020813">
    <property type="protein sequence ID" value="CAI2379009.1"/>
    <property type="molecule type" value="Genomic_DNA"/>
</dbReference>
<evidence type="ECO:0000313" key="1">
    <source>
        <dbReference type="EMBL" id="CAI2379009.1"/>
    </source>
</evidence>
<organism evidence="1 2">
    <name type="scientific">Euplotes crassus</name>
    <dbReference type="NCBI Taxonomy" id="5936"/>
    <lineage>
        <taxon>Eukaryota</taxon>
        <taxon>Sar</taxon>
        <taxon>Alveolata</taxon>
        <taxon>Ciliophora</taxon>
        <taxon>Intramacronucleata</taxon>
        <taxon>Spirotrichea</taxon>
        <taxon>Hypotrichia</taxon>
        <taxon>Euplotida</taxon>
        <taxon>Euplotidae</taxon>
        <taxon>Moneuplotes</taxon>
    </lineage>
</organism>
<dbReference type="InterPro" id="IPR018490">
    <property type="entry name" value="cNMP-bd_dom_sf"/>
</dbReference>
<gene>
    <name evidence="1" type="ORF">ECRASSUSDP1_LOCUS20414</name>
</gene>
<dbReference type="AlphaFoldDB" id="A0AAD2D306"/>
<evidence type="ECO:0000313" key="2">
    <source>
        <dbReference type="Proteomes" id="UP001295684"/>
    </source>
</evidence>
<comment type="caution">
    <text evidence="1">The sequence shown here is derived from an EMBL/GenBank/DDBJ whole genome shotgun (WGS) entry which is preliminary data.</text>
</comment>
<reference evidence="1" key="1">
    <citation type="submission" date="2023-07" db="EMBL/GenBank/DDBJ databases">
        <authorList>
            <consortium name="AG Swart"/>
            <person name="Singh M."/>
            <person name="Singh A."/>
            <person name="Seah K."/>
            <person name="Emmerich C."/>
        </authorList>
    </citation>
    <scope>NUCLEOTIDE SEQUENCE</scope>
    <source>
        <strain evidence="1">DP1</strain>
    </source>
</reference>
<dbReference type="SUPFAM" id="SSF51206">
    <property type="entry name" value="cAMP-binding domain-like"/>
    <property type="match status" value="1"/>
</dbReference>
<sequence>MENNGRETYIETLGQSSNIATYSTIQDEDYNFTRKTKNDCTIMLLKFDTQETLRGKYEEITTTLLDMKDPSKIMELPSEISLFIGTRRIDSIL</sequence>
<name>A0AAD2D306_EUPCR</name>